<dbReference type="PROSITE" id="PS50045">
    <property type="entry name" value="SIGMA54_INTERACT_4"/>
    <property type="match status" value="1"/>
</dbReference>
<proteinExistence type="predicted"/>
<dbReference type="SUPFAM" id="SSF52540">
    <property type="entry name" value="P-loop containing nucleoside triphosphate hydrolases"/>
    <property type="match status" value="1"/>
</dbReference>
<feature type="non-terminal residue" evidence="4">
    <location>
        <position position="104"/>
    </location>
</feature>
<accession>A0A0F9CBA8</accession>
<dbReference type="PANTHER" id="PTHR32071">
    <property type="entry name" value="TRANSCRIPTIONAL REGULATORY PROTEIN"/>
    <property type="match status" value="1"/>
</dbReference>
<evidence type="ECO:0000313" key="4">
    <source>
        <dbReference type="EMBL" id="KKK93991.1"/>
    </source>
</evidence>
<evidence type="ECO:0000256" key="2">
    <source>
        <dbReference type="ARBA" id="ARBA00022840"/>
    </source>
</evidence>
<dbReference type="EMBL" id="LAZR01047536">
    <property type="protein sequence ID" value="KKK93991.1"/>
    <property type="molecule type" value="Genomic_DNA"/>
</dbReference>
<sequence>MTAFTGSENSGSRRPPTDFSGYNLIGRSSAFLSTLKKVEQIASLDVAVTIFGETGTGKEMVARAIWDRSFRKDKPFIVINCSAYPDTLLESELFGHEKGAFTGA</sequence>
<dbReference type="AlphaFoldDB" id="A0A0F9CBA8"/>
<dbReference type="GO" id="GO:0006355">
    <property type="term" value="P:regulation of DNA-templated transcription"/>
    <property type="evidence" value="ECO:0007669"/>
    <property type="project" value="InterPro"/>
</dbReference>
<feature type="domain" description="Sigma-54 factor interaction" evidence="3">
    <location>
        <begin position="24"/>
        <end position="104"/>
    </location>
</feature>
<organism evidence="4">
    <name type="scientific">marine sediment metagenome</name>
    <dbReference type="NCBI Taxonomy" id="412755"/>
    <lineage>
        <taxon>unclassified sequences</taxon>
        <taxon>metagenomes</taxon>
        <taxon>ecological metagenomes</taxon>
    </lineage>
</organism>
<dbReference type="PANTHER" id="PTHR32071:SF57">
    <property type="entry name" value="C4-DICARBOXYLATE TRANSPORT TRANSCRIPTIONAL REGULATORY PROTEIN DCTD"/>
    <property type="match status" value="1"/>
</dbReference>
<evidence type="ECO:0000256" key="1">
    <source>
        <dbReference type="ARBA" id="ARBA00022741"/>
    </source>
</evidence>
<gene>
    <name evidence="4" type="ORF">LCGC14_2687320</name>
</gene>
<protein>
    <recommendedName>
        <fullName evidence="3">Sigma-54 factor interaction domain-containing protein</fullName>
    </recommendedName>
</protein>
<comment type="caution">
    <text evidence="4">The sequence shown here is derived from an EMBL/GenBank/DDBJ whole genome shotgun (WGS) entry which is preliminary data.</text>
</comment>
<dbReference type="Gene3D" id="3.40.50.300">
    <property type="entry name" value="P-loop containing nucleotide triphosphate hydrolases"/>
    <property type="match status" value="1"/>
</dbReference>
<reference evidence="4" key="1">
    <citation type="journal article" date="2015" name="Nature">
        <title>Complex archaea that bridge the gap between prokaryotes and eukaryotes.</title>
        <authorList>
            <person name="Spang A."/>
            <person name="Saw J.H."/>
            <person name="Jorgensen S.L."/>
            <person name="Zaremba-Niedzwiedzka K."/>
            <person name="Martijn J."/>
            <person name="Lind A.E."/>
            <person name="van Eijk R."/>
            <person name="Schleper C."/>
            <person name="Guy L."/>
            <person name="Ettema T.J."/>
        </authorList>
    </citation>
    <scope>NUCLEOTIDE SEQUENCE</scope>
</reference>
<keyword evidence="2" id="KW-0067">ATP-binding</keyword>
<dbReference type="Pfam" id="PF00158">
    <property type="entry name" value="Sigma54_activat"/>
    <property type="match status" value="1"/>
</dbReference>
<evidence type="ECO:0000259" key="3">
    <source>
        <dbReference type="PROSITE" id="PS50045"/>
    </source>
</evidence>
<keyword evidence="1" id="KW-0547">Nucleotide-binding</keyword>
<name>A0A0F9CBA8_9ZZZZ</name>
<dbReference type="CDD" id="cd00009">
    <property type="entry name" value="AAA"/>
    <property type="match status" value="1"/>
</dbReference>
<dbReference type="GO" id="GO:0005524">
    <property type="term" value="F:ATP binding"/>
    <property type="evidence" value="ECO:0007669"/>
    <property type="project" value="UniProtKB-KW"/>
</dbReference>
<dbReference type="InterPro" id="IPR027417">
    <property type="entry name" value="P-loop_NTPase"/>
</dbReference>
<dbReference type="InterPro" id="IPR002078">
    <property type="entry name" value="Sigma_54_int"/>
</dbReference>